<dbReference type="Proteomes" id="UP000004995">
    <property type="component" value="Unassembled WGS sequence"/>
</dbReference>
<dbReference type="InterPro" id="IPR029071">
    <property type="entry name" value="Ubiquitin-like_domsf"/>
</dbReference>
<dbReference type="PANTHER" id="PTHR10621:SF38">
    <property type="entry name" value="UBIQUITIN DOMAIN-CONTAINING PROTEIN 7SL RNA1-RELATED"/>
    <property type="match status" value="1"/>
</dbReference>
<dbReference type="Pfam" id="PF00240">
    <property type="entry name" value="ubiquitin"/>
    <property type="match status" value="1"/>
</dbReference>
<dbReference type="GO" id="GO:0005654">
    <property type="term" value="C:nucleoplasm"/>
    <property type="evidence" value="ECO:0000318"/>
    <property type="project" value="GO_Central"/>
</dbReference>
<evidence type="ECO:0000259" key="2">
    <source>
        <dbReference type="PROSITE" id="PS50053"/>
    </source>
</evidence>
<dbReference type="Gramene" id="KQL11960">
    <property type="protein sequence ID" value="KQL11960"/>
    <property type="gene ID" value="SETIT_007991mg"/>
</dbReference>
<feature type="domain" description="Ubiquitin-like" evidence="2">
    <location>
        <begin position="254"/>
        <end position="316"/>
    </location>
</feature>
<feature type="domain" description="Ubiquitin-like" evidence="2">
    <location>
        <begin position="160"/>
        <end position="231"/>
    </location>
</feature>
<evidence type="ECO:0000256" key="1">
    <source>
        <dbReference type="SAM" id="MobiDB-lite"/>
    </source>
</evidence>
<dbReference type="CDD" id="cd17039">
    <property type="entry name" value="Ubl_ubiquitin_like"/>
    <property type="match status" value="1"/>
</dbReference>
<organism evidence="3 4">
    <name type="scientific">Setaria italica</name>
    <name type="common">Foxtail millet</name>
    <name type="synonym">Panicum italicum</name>
    <dbReference type="NCBI Taxonomy" id="4555"/>
    <lineage>
        <taxon>Eukaryota</taxon>
        <taxon>Viridiplantae</taxon>
        <taxon>Streptophyta</taxon>
        <taxon>Embryophyta</taxon>
        <taxon>Tracheophyta</taxon>
        <taxon>Spermatophyta</taxon>
        <taxon>Magnoliopsida</taxon>
        <taxon>Liliopsida</taxon>
        <taxon>Poales</taxon>
        <taxon>Poaceae</taxon>
        <taxon>PACMAD clade</taxon>
        <taxon>Panicoideae</taxon>
        <taxon>Panicodae</taxon>
        <taxon>Paniceae</taxon>
        <taxon>Cenchrinae</taxon>
        <taxon>Setaria</taxon>
    </lineage>
</organism>
<dbReference type="InParanoid" id="K3Y1C7"/>
<dbReference type="HOGENOM" id="CLU_623188_0_0_1"/>
<feature type="region of interest" description="Disordered" evidence="1">
    <location>
        <begin position="1"/>
        <end position="26"/>
    </location>
</feature>
<dbReference type="AlphaFoldDB" id="K3Y1C7"/>
<name>K3Y1C7_SETIT</name>
<evidence type="ECO:0000313" key="4">
    <source>
        <dbReference type="Proteomes" id="UP000004995"/>
    </source>
</evidence>
<dbReference type="eggNOG" id="KOG0001">
    <property type="taxonomic scope" value="Eukaryota"/>
</dbReference>
<feature type="compositionally biased region" description="Polar residues" evidence="1">
    <location>
        <begin position="14"/>
        <end position="23"/>
    </location>
</feature>
<dbReference type="GO" id="GO:0005829">
    <property type="term" value="C:cytosol"/>
    <property type="evidence" value="ECO:0000318"/>
    <property type="project" value="GO_Central"/>
</dbReference>
<dbReference type="PANTHER" id="PTHR10621">
    <property type="entry name" value="UV EXCISION REPAIR PROTEIN RAD23"/>
    <property type="match status" value="1"/>
</dbReference>
<dbReference type="InterPro" id="IPR000626">
    <property type="entry name" value="Ubiquitin-like_dom"/>
</dbReference>
<dbReference type="GO" id="GO:0070628">
    <property type="term" value="F:proteasome binding"/>
    <property type="evidence" value="ECO:0000318"/>
    <property type="project" value="GO_Central"/>
</dbReference>
<dbReference type="GO" id="GO:0043130">
    <property type="term" value="F:ubiquitin binding"/>
    <property type="evidence" value="ECO:0000318"/>
    <property type="project" value="GO_Central"/>
</dbReference>
<reference evidence="4" key="1">
    <citation type="journal article" date="2012" name="Nat. Biotechnol.">
        <title>Reference genome sequence of the model plant Setaria.</title>
        <authorList>
            <person name="Bennetzen J.L."/>
            <person name="Schmutz J."/>
            <person name="Wang H."/>
            <person name="Percifield R."/>
            <person name="Hawkins J."/>
            <person name="Pontaroli A.C."/>
            <person name="Estep M."/>
            <person name="Feng L."/>
            <person name="Vaughn J.N."/>
            <person name="Grimwood J."/>
            <person name="Jenkins J."/>
            <person name="Barry K."/>
            <person name="Lindquist E."/>
            <person name="Hellsten U."/>
            <person name="Deshpande S."/>
            <person name="Wang X."/>
            <person name="Wu X."/>
            <person name="Mitros T."/>
            <person name="Triplett J."/>
            <person name="Yang X."/>
            <person name="Ye C.Y."/>
            <person name="Mauro-Herrera M."/>
            <person name="Wang L."/>
            <person name="Li P."/>
            <person name="Sharma M."/>
            <person name="Sharma R."/>
            <person name="Ronald P.C."/>
            <person name="Panaud O."/>
            <person name="Kellogg E.A."/>
            <person name="Brutnell T.P."/>
            <person name="Doust A.N."/>
            <person name="Tuskan G.A."/>
            <person name="Rokhsar D."/>
            <person name="Devos K.M."/>
        </authorList>
    </citation>
    <scope>NUCLEOTIDE SEQUENCE [LARGE SCALE GENOMIC DNA]</scope>
    <source>
        <strain evidence="4">cv. Yugu1</strain>
    </source>
</reference>
<dbReference type="STRING" id="4555.K3Y1C7"/>
<proteinExistence type="predicted"/>
<dbReference type="EnsemblPlants" id="KQL11960">
    <property type="protein sequence ID" value="KQL11960"/>
    <property type="gene ID" value="SETIT_007991mg"/>
</dbReference>
<feature type="region of interest" description="Disordered" evidence="1">
    <location>
        <begin position="42"/>
        <end position="154"/>
    </location>
</feature>
<keyword evidence="4" id="KW-1185">Reference proteome</keyword>
<dbReference type="PROSITE" id="PS50053">
    <property type="entry name" value="UBIQUITIN_2"/>
    <property type="match status" value="2"/>
</dbReference>
<dbReference type="Gene3D" id="3.10.20.90">
    <property type="entry name" value="Phosphatidylinositol 3-kinase Catalytic Subunit, Chain A, domain 1"/>
    <property type="match status" value="2"/>
</dbReference>
<dbReference type="SUPFAM" id="SSF54236">
    <property type="entry name" value="Ubiquitin-like"/>
    <property type="match status" value="3"/>
</dbReference>
<dbReference type="GO" id="GO:0031593">
    <property type="term" value="F:polyubiquitin modification-dependent protein binding"/>
    <property type="evidence" value="ECO:0000318"/>
    <property type="project" value="GO_Central"/>
</dbReference>
<reference evidence="3" key="2">
    <citation type="submission" date="2018-08" db="UniProtKB">
        <authorList>
            <consortium name="EnsemblPlants"/>
        </authorList>
    </citation>
    <scope>IDENTIFICATION</scope>
    <source>
        <strain evidence="3">Yugu1</strain>
    </source>
</reference>
<protein>
    <recommendedName>
        <fullName evidence="2">Ubiquitin-like domain-containing protein</fullName>
    </recommendedName>
</protein>
<dbReference type="SMART" id="SM00213">
    <property type="entry name" value="UBQ"/>
    <property type="match status" value="2"/>
</dbReference>
<accession>K3Y1C7</accession>
<dbReference type="EMBL" id="AGNK02002670">
    <property type="status" value="NOT_ANNOTATED_CDS"/>
    <property type="molecule type" value="Genomic_DNA"/>
</dbReference>
<sequence length="440" mass="47193">MGKAPAAGLGYVLQPNSDQNSTARPKEELSWAAHRCAAVCSTSPKQRDFACDPVSLQPRARADRHAATPGAPLDRRAPRPSRPFRSCALAHRRRRDLVRAHSSPPPHPSLPRSGAAVKTPPTLSRIAAARAPPPPRGDRHDTRRHDRRKAPPPPRCWEEMDVTFATPRGREFTLEVWYFATVREVKEAVRAREGVPAASQRLFLGGRELDDDARDAAHYGVLQGSRLLLLLPDDDDAPTSSPSPASANPAADVVRVAVSAPAIGRTVALDVRAADTVARVKELLQDRTEGALPAARSALFVGKAEMDDGRALADYDPPADGVMELCVVVRQPPTSDAAAAAAGGGNGVGARNQQRIAVKVMFGARAVALEVGAMDVVRDLRKEVERLHLPVHDGSGGGGGGGYFFVYKQNVMDEDRTLRWHEVKNGDTIEIFNGTVTGGA</sequence>
<dbReference type="GO" id="GO:0043161">
    <property type="term" value="P:proteasome-mediated ubiquitin-dependent protein catabolic process"/>
    <property type="evidence" value="ECO:0000318"/>
    <property type="project" value="GO_Central"/>
</dbReference>
<evidence type="ECO:0000313" key="3">
    <source>
        <dbReference type="EnsemblPlants" id="KQL11960"/>
    </source>
</evidence>